<feature type="transmembrane region" description="Helical" evidence="7">
    <location>
        <begin position="68"/>
        <end position="89"/>
    </location>
</feature>
<evidence type="ECO:0000256" key="3">
    <source>
        <dbReference type="ARBA" id="ARBA00022475"/>
    </source>
</evidence>
<dbReference type="InterPro" id="IPR051907">
    <property type="entry name" value="DoxX-like_oxidoreductase"/>
</dbReference>
<evidence type="ECO:0000313" key="8">
    <source>
        <dbReference type="EMBL" id="RAK02323.1"/>
    </source>
</evidence>
<dbReference type="PANTHER" id="PTHR33452">
    <property type="entry name" value="OXIDOREDUCTASE CATD-RELATED"/>
    <property type="match status" value="1"/>
</dbReference>
<dbReference type="Pfam" id="PF07681">
    <property type="entry name" value="DoxX"/>
    <property type="match status" value="1"/>
</dbReference>
<evidence type="ECO:0000256" key="6">
    <source>
        <dbReference type="ARBA" id="ARBA00023136"/>
    </source>
</evidence>
<dbReference type="RefSeq" id="WP_111626530.1">
    <property type="nucleotide sequence ID" value="NZ_QLMC01000001.1"/>
</dbReference>
<evidence type="ECO:0000256" key="4">
    <source>
        <dbReference type="ARBA" id="ARBA00022692"/>
    </source>
</evidence>
<evidence type="ECO:0000313" key="9">
    <source>
        <dbReference type="Proteomes" id="UP000248790"/>
    </source>
</evidence>
<evidence type="ECO:0000256" key="5">
    <source>
        <dbReference type="ARBA" id="ARBA00022989"/>
    </source>
</evidence>
<dbReference type="GO" id="GO:0005886">
    <property type="term" value="C:plasma membrane"/>
    <property type="evidence" value="ECO:0007669"/>
    <property type="project" value="UniProtKB-SubCell"/>
</dbReference>
<gene>
    <name evidence="8" type="ORF">LX87_00443</name>
</gene>
<keyword evidence="4 7" id="KW-0812">Transmembrane</keyword>
<evidence type="ECO:0000256" key="1">
    <source>
        <dbReference type="ARBA" id="ARBA00004651"/>
    </source>
</evidence>
<keyword evidence="9" id="KW-1185">Reference proteome</keyword>
<evidence type="ECO:0000256" key="2">
    <source>
        <dbReference type="ARBA" id="ARBA00006679"/>
    </source>
</evidence>
<feature type="transmembrane region" description="Helical" evidence="7">
    <location>
        <begin position="132"/>
        <end position="153"/>
    </location>
</feature>
<dbReference type="OrthoDB" id="346004at2"/>
<comment type="similarity">
    <text evidence="2">Belongs to the DoxX family.</text>
</comment>
<dbReference type="EMBL" id="QLMC01000001">
    <property type="protein sequence ID" value="RAK02323.1"/>
    <property type="molecule type" value="Genomic_DNA"/>
</dbReference>
<protein>
    <submittedName>
        <fullName evidence="8">Putative oxidoreductase</fullName>
    </submittedName>
</protein>
<comment type="subcellular location">
    <subcellularLocation>
        <location evidence="1">Cell membrane</location>
        <topology evidence="1">Multi-pass membrane protein</topology>
    </subcellularLocation>
</comment>
<keyword evidence="3" id="KW-1003">Cell membrane</keyword>
<evidence type="ECO:0000256" key="7">
    <source>
        <dbReference type="SAM" id="Phobius"/>
    </source>
</evidence>
<organism evidence="8 9">
    <name type="scientific">Larkinella arboricola</name>
    <dbReference type="NCBI Taxonomy" id="643671"/>
    <lineage>
        <taxon>Bacteria</taxon>
        <taxon>Pseudomonadati</taxon>
        <taxon>Bacteroidota</taxon>
        <taxon>Cytophagia</taxon>
        <taxon>Cytophagales</taxon>
        <taxon>Spirosomataceae</taxon>
        <taxon>Larkinella</taxon>
    </lineage>
</organism>
<keyword evidence="5 7" id="KW-1133">Transmembrane helix</keyword>
<comment type="caution">
    <text evidence="8">The sequence shown here is derived from an EMBL/GenBank/DDBJ whole genome shotgun (WGS) entry which is preliminary data.</text>
</comment>
<proteinExistence type="inferred from homology"/>
<name>A0A327X8W3_LARAB</name>
<keyword evidence="6 7" id="KW-0472">Membrane</keyword>
<reference evidence="8 9" key="1">
    <citation type="submission" date="2018-06" db="EMBL/GenBank/DDBJ databases">
        <title>Genomic Encyclopedia of Archaeal and Bacterial Type Strains, Phase II (KMG-II): from individual species to whole genera.</title>
        <authorList>
            <person name="Goeker M."/>
        </authorList>
    </citation>
    <scope>NUCLEOTIDE SEQUENCE [LARGE SCALE GENOMIC DNA]</scope>
    <source>
        <strain evidence="8 9">DSM 21851</strain>
    </source>
</reference>
<accession>A0A327X8W3</accession>
<feature type="transmembrane region" description="Helical" evidence="7">
    <location>
        <begin position="96"/>
        <end position="120"/>
    </location>
</feature>
<dbReference type="PANTHER" id="PTHR33452:SF1">
    <property type="entry name" value="INNER MEMBRANE PROTEIN YPHA-RELATED"/>
    <property type="match status" value="1"/>
</dbReference>
<dbReference type="InterPro" id="IPR032808">
    <property type="entry name" value="DoxX"/>
</dbReference>
<dbReference type="AlphaFoldDB" id="A0A327X8W3"/>
<dbReference type="Proteomes" id="UP000248790">
    <property type="component" value="Unassembled WGS sequence"/>
</dbReference>
<sequence length="159" mass="17536">MSTLSVPEEHPPFPLRWITATNNETAPFVIRTVLGAILFPHGAQKLLGWFGGYGFEGTMRFFTDVMKLPYPLALGVILIEFFIPFFLLLGLTTRVAALLVGILFTGIILMAHLPFGFFMNWDGNQASEGFEYHLLVLGMAGSLLISGGGRFSADHRLSK</sequence>